<dbReference type="InterPro" id="IPR003500">
    <property type="entry name" value="RpiB_LacA_LacB"/>
</dbReference>
<feature type="binding site" evidence="2">
    <location>
        <position position="143"/>
    </location>
    <ligand>
        <name>D-ribulose 5-phosphate</name>
        <dbReference type="ChEBI" id="CHEBI:58121"/>
    </ligand>
</feature>
<dbReference type="SUPFAM" id="SSF89623">
    <property type="entry name" value="Ribose/Galactose isomerase RpiB/AlsB"/>
    <property type="match status" value="1"/>
</dbReference>
<dbReference type="GO" id="GO:0019316">
    <property type="term" value="P:D-allose catabolic process"/>
    <property type="evidence" value="ECO:0007669"/>
    <property type="project" value="TreeGrafter"/>
</dbReference>
<dbReference type="Proteomes" id="UP000178612">
    <property type="component" value="Unassembled WGS sequence"/>
</dbReference>
<accession>A0A1G2T2B2</accession>
<dbReference type="EMBL" id="MHVJ01000013">
    <property type="protein sequence ID" value="OHA91416.1"/>
    <property type="molecule type" value="Genomic_DNA"/>
</dbReference>
<dbReference type="PANTHER" id="PTHR30345:SF0">
    <property type="entry name" value="DNA DAMAGE-REPAIR_TOLERATION PROTEIN DRT102"/>
    <property type="match status" value="1"/>
</dbReference>
<feature type="binding site" evidence="2">
    <location>
        <position position="139"/>
    </location>
    <ligand>
        <name>D-ribulose 5-phosphate</name>
        <dbReference type="ChEBI" id="CHEBI:58121"/>
    </ligand>
</feature>
<dbReference type="NCBIfam" id="TIGR00689">
    <property type="entry name" value="rpiB_lacA_lacB"/>
    <property type="match status" value="1"/>
</dbReference>
<evidence type="ECO:0000256" key="2">
    <source>
        <dbReference type="PIRSR" id="PIRSR005384-2"/>
    </source>
</evidence>
<feature type="binding site" evidence="2">
    <location>
        <begin position="8"/>
        <end position="9"/>
    </location>
    <ligand>
        <name>D-ribulose 5-phosphate</name>
        <dbReference type="ChEBI" id="CHEBI:58121"/>
    </ligand>
</feature>
<keyword evidence="3" id="KW-0413">Isomerase</keyword>
<protein>
    <submittedName>
        <fullName evidence="3">Ribose-5-phosphate isomerase</fullName>
    </submittedName>
</protein>
<dbReference type="GO" id="GO:0004751">
    <property type="term" value="F:ribose-5-phosphate isomerase activity"/>
    <property type="evidence" value="ECO:0007669"/>
    <property type="project" value="TreeGrafter"/>
</dbReference>
<dbReference type="Pfam" id="PF02502">
    <property type="entry name" value="LacAB_rpiB"/>
    <property type="match status" value="1"/>
</dbReference>
<proteinExistence type="inferred from homology"/>
<comment type="similarity">
    <text evidence="1">Belongs to the LacAB/RpiB family.</text>
</comment>
<evidence type="ECO:0000256" key="1">
    <source>
        <dbReference type="ARBA" id="ARBA00008754"/>
    </source>
</evidence>
<feature type="binding site" evidence="2">
    <location>
        <begin position="67"/>
        <end position="71"/>
    </location>
    <ligand>
        <name>D-ribulose 5-phosphate</name>
        <dbReference type="ChEBI" id="CHEBI:58121"/>
    </ligand>
</feature>
<feature type="binding site" evidence="2">
    <location>
        <position position="105"/>
    </location>
    <ligand>
        <name>D-ribulose 5-phosphate</name>
        <dbReference type="ChEBI" id="CHEBI:58121"/>
    </ligand>
</feature>
<dbReference type="PIRSF" id="PIRSF005384">
    <property type="entry name" value="RpiB_LacA_B"/>
    <property type="match status" value="1"/>
</dbReference>
<dbReference type="GO" id="GO:0009052">
    <property type="term" value="P:pentose-phosphate shunt, non-oxidative branch"/>
    <property type="evidence" value="ECO:0007669"/>
    <property type="project" value="TreeGrafter"/>
</dbReference>
<dbReference type="NCBIfam" id="NF004051">
    <property type="entry name" value="PRK05571.1"/>
    <property type="match status" value="1"/>
</dbReference>
<sequence>MKIYIGSDHAGFELKGKLIEFLKNLGHEVEDKGAYSLDPQDDYPDFVKPVAEAVSKDPNSRGIVLGGSGQGEAICANKFKGIRAMTYYAPSRGEVSIIKDSRSHNDSNILSLGARFLEANEALEATRLWLETPFSSDERHVRRISKLDI</sequence>
<organism evidence="3 4">
    <name type="scientific">Candidatus Zambryskibacteria bacterium RIFCSPHIGHO2_01_FULL_49_18</name>
    <dbReference type="NCBI Taxonomy" id="1802740"/>
    <lineage>
        <taxon>Bacteria</taxon>
        <taxon>Candidatus Zambryskiibacteriota</taxon>
    </lineage>
</organism>
<gene>
    <name evidence="3" type="ORF">A2758_02455</name>
</gene>
<dbReference type="InterPro" id="IPR036569">
    <property type="entry name" value="RpiB_LacA_LacB_sf"/>
</dbReference>
<name>A0A1G2T2B2_9BACT</name>
<dbReference type="Gene3D" id="3.40.1400.10">
    <property type="entry name" value="Sugar-phosphate isomerase, RpiB/LacA/LacB"/>
    <property type="match status" value="1"/>
</dbReference>
<evidence type="ECO:0000313" key="4">
    <source>
        <dbReference type="Proteomes" id="UP000178612"/>
    </source>
</evidence>
<dbReference type="AlphaFoldDB" id="A0A1G2T2B2"/>
<reference evidence="3 4" key="1">
    <citation type="journal article" date="2016" name="Nat. Commun.">
        <title>Thousands of microbial genomes shed light on interconnected biogeochemical processes in an aquifer system.</title>
        <authorList>
            <person name="Anantharaman K."/>
            <person name="Brown C.T."/>
            <person name="Hug L.A."/>
            <person name="Sharon I."/>
            <person name="Castelle C.J."/>
            <person name="Probst A.J."/>
            <person name="Thomas B.C."/>
            <person name="Singh A."/>
            <person name="Wilkins M.J."/>
            <person name="Karaoz U."/>
            <person name="Brodie E.L."/>
            <person name="Williams K.H."/>
            <person name="Hubbard S.S."/>
            <person name="Banfield J.F."/>
        </authorList>
    </citation>
    <scope>NUCLEOTIDE SEQUENCE [LARGE SCALE GENOMIC DNA]</scope>
</reference>
<dbReference type="PANTHER" id="PTHR30345">
    <property type="entry name" value="RIBOSE-5-PHOSPHATE ISOMERASE B"/>
    <property type="match status" value="1"/>
</dbReference>
<evidence type="ECO:0000313" key="3">
    <source>
        <dbReference type="EMBL" id="OHA91416.1"/>
    </source>
</evidence>
<comment type="caution">
    <text evidence="3">The sequence shown here is derived from an EMBL/GenBank/DDBJ whole genome shotgun (WGS) entry which is preliminary data.</text>
</comment>
<feature type="binding site" evidence="2">
    <location>
        <position position="115"/>
    </location>
    <ligand>
        <name>D-ribulose 5-phosphate</name>
        <dbReference type="ChEBI" id="CHEBI:58121"/>
    </ligand>
</feature>